<dbReference type="OrthoDB" id="5501681at2"/>
<protein>
    <recommendedName>
        <fullName evidence="3">Lipoprotein</fullName>
    </recommendedName>
</protein>
<evidence type="ECO:0008006" key="3">
    <source>
        <dbReference type="Google" id="ProtNLM"/>
    </source>
</evidence>
<accession>A0A3A8K9I3</accession>
<sequence length="268" mass="29466">MGLGRWPDWLWVLLCVGLGGCAGPRAHTYEQRAFDSVSNTCRTQPALCTGAESVLPGVRAAEVAVVVAGARAMMDEDTQRAVEFVLKECADLARSQVLLRYHDGQSPSKAQCNETLRNEKGESVSRAMWLGDKMHAAALECAQQKLESLRPGRFSLEPTYRVDRRTGVTTLLSAEEVQLLKQPRFQSELKGTLVPDVVIHEGSPLEANAVYDFKFSCYNVDEPAVWREVPAEGASPGSVPTQKNLYMKALGLSRSQVLRVVPRHGVLQ</sequence>
<evidence type="ECO:0000313" key="1">
    <source>
        <dbReference type="EMBL" id="RKH04670.1"/>
    </source>
</evidence>
<keyword evidence="2" id="KW-1185">Reference proteome</keyword>
<proteinExistence type="predicted"/>
<organism evidence="1 2">
    <name type="scientific">Corallococcus carmarthensis</name>
    <dbReference type="NCBI Taxonomy" id="2316728"/>
    <lineage>
        <taxon>Bacteria</taxon>
        <taxon>Pseudomonadati</taxon>
        <taxon>Myxococcota</taxon>
        <taxon>Myxococcia</taxon>
        <taxon>Myxococcales</taxon>
        <taxon>Cystobacterineae</taxon>
        <taxon>Myxococcaceae</taxon>
        <taxon>Corallococcus</taxon>
    </lineage>
</organism>
<dbReference type="PROSITE" id="PS51257">
    <property type="entry name" value="PROKAR_LIPOPROTEIN"/>
    <property type="match status" value="1"/>
</dbReference>
<comment type="caution">
    <text evidence="1">The sequence shown here is derived from an EMBL/GenBank/DDBJ whole genome shotgun (WGS) entry which is preliminary data.</text>
</comment>
<dbReference type="AlphaFoldDB" id="A0A3A8K9I3"/>
<dbReference type="Proteomes" id="UP000268313">
    <property type="component" value="Unassembled WGS sequence"/>
</dbReference>
<reference evidence="2" key="1">
    <citation type="submission" date="2018-09" db="EMBL/GenBank/DDBJ databases">
        <authorList>
            <person name="Livingstone P.G."/>
            <person name="Whitworth D.E."/>
        </authorList>
    </citation>
    <scope>NUCLEOTIDE SEQUENCE [LARGE SCALE GENOMIC DNA]</scope>
    <source>
        <strain evidence="2">CA043D</strain>
    </source>
</reference>
<name>A0A3A8K9I3_9BACT</name>
<dbReference type="EMBL" id="RAWE01000026">
    <property type="protein sequence ID" value="RKH04670.1"/>
    <property type="molecule type" value="Genomic_DNA"/>
</dbReference>
<gene>
    <name evidence="1" type="ORF">D7X32_10220</name>
</gene>
<evidence type="ECO:0000313" key="2">
    <source>
        <dbReference type="Proteomes" id="UP000268313"/>
    </source>
</evidence>
<dbReference type="RefSeq" id="WP_120602332.1">
    <property type="nucleotide sequence ID" value="NZ_RAWE01000026.1"/>
</dbReference>